<evidence type="ECO:0000313" key="4">
    <source>
        <dbReference type="Proteomes" id="UP001223978"/>
    </source>
</evidence>
<keyword evidence="2" id="KW-0732">Signal</keyword>
<name>A0ABT6SJK4_9ACTN</name>
<dbReference type="Proteomes" id="UP001223978">
    <property type="component" value="Unassembled WGS sequence"/>
</dbReference>
<organism evidence="3 4">
    <name type="scientific">Streptomyces cavernicola</name>
    <dbReference type="NCBI Taxonomy" id="3043613"/>
    <lineage>
        <taxon>Bacteria</taxon>
        <taxon>Bacillati</taxon>
        <taxon>Actinomycetota</taxon>
        <taxon>Actinomycetes</taxon>
        <taxon>Kitasatosporales</taxon>
        <taxon>Streptomycetaceae</taxon>
        <taxon>Streptomyces</taxon>
    </lineage>
</organism>
<reference evidence="3 4" key="1">
    <citation type="submission" date="2023-05" db="EMBL/GenBank/DDBJ databases">
        <title>Draft genome sequence of Streptomyces sp. B-S-A6 isolated from a cave soil in Thailand.</title>
        <authorList>
            <person name="Chamroensaksri N."/>
            <person name="Muangham S."/>
        </authorList>
    </citation>
    <scope>NUCLEOTIDE SEQUENCE [LARGE SCALE GENOMIC DNA]</scope>
    <source>
        <strain evidence="3 4">B-S-A6</strain>
    </source>
</reference>
<evidence type="ECO:0000256" key="1">
    <source>
        <dbReference type="SAM" id="MobiDB-lite"/>
    </source>
</evidence>
<proteinExistence type="predicted"/>
<evidence type="ECO:0008006" key="5">
    <source>
        <dbReference type="Google" id="ProtNLM"/>
    </source>
</evidence>
<dbReference type="RefSeq" id="WP_282546287.1">
    <property type="nucleotide sequence ID" value="NZ_JASCIQ010000044.1"/>
</dbReference>
<evidence type="ECO:0000256" key="2">
    <source>
        <dbReference type="SAM" id="SignalP"/>
    </source>
</evidence>
<evidence type="ECO:0000313" key="3">
    <source>
        <dbReference type="EMBL" id="MDI3408378.1"/>
    </source>
</evidence>
<feature type="signal peptide" evidence="2">
    <location>
        <begin position="1"/>
        <end position="24"/>
    </location>
</feature>
<comment type="caution">
    <text evidence="3">The sequence shown here is derived from an EMBL/GenBank/DDBJ whole genome shotgun (WGS) entry which is preliminary data.</text>
</comment>
<keyword evidence="4" id="KW-1185">Reference proteome</keyword>
<dbReference type="EMBL" id="JASCIQ010000044">
    <property type="protein sequence ID" value="MDI3408378.1"/>
    <property type="molecule type" value="Genomic_DNA"/>
</dbReference>
<feature type="region of interest" description="Disordered" evidence="1">
    <location>
        <begin position="50"/>
        <end position="76"/>
    </location>
</feature>
<accession>A0ABT6SJK4</accession>
<protein>
    <recommendedName>
        <fullName evidence="5">Secreted protein</fullName>
    </recommendedName>
</protein>
<gene>
    <name evidence="3" type="ORF">QIS96_31730</name>
</gene>
<feature type="chain" id="PRO_5046744325" description="Secreted protein" evidence="2">
    <location>
        <begin position="25"/>
        <end position="76"/>
    </location>
</feature>
<sequence>MSSRKIVPATALALAAMTVLGWSAMTPSTAHVETIASLAPVLALTAQHADSTDRSRITPASGHRVATVPDKDGGTP</sequence>